<name>A0A6C0P1F1_9BACL</name>
<dbReference type="EMBL" id="CP048286">
    <property type="protein sequence ID" value="QHW32305.1"/>
    <property type="molecule type" value="Genomic_DNA"/>
</dbReference>
<dbReference type="RefSeq" id="WP_162641615.1">
    <property type="nucleotide sequence ID" value="NZ_CP048286.1"/>
</dbReference>
<evidence type="ECO:0000256" key="1">
    <source>
        <dbReference type="SAM" id="MobiDB-lite"/>
    </source>
</evidence>
<protein>
    <submittedName>
        <fullName evidence="2">Uncharacterized protein</fullName>
    </submittedName>
</protein>
<proteinExistence type="predicted"/>
<feature type="region of interest" description="Disordered" evidence="1">
    <location>
        <begin position="1"/>
        <end position="65"/>
    </location>
</feature>
<feature type="compositionally biased region" description="Basic and acidic residues" evidence="1">
    <location>
        <begin position="18"/>
        <end position="30"/>
    </location>
</feature>
<dbReference type="AlphaFoldDB" id="A0A6C0P1F1"/>
<evidence type="ECO:0000313" key="2">
    <source>
        <dbReference type="EMBL" id="QHW32305.1"/>
    </source>
</evidence>
<feature type="compositionally biased region" description="Basic and acidic residues" evidence="1">
    <location>
        <begin position="37"/>
        <end position="65"/>
    </location>
</feature>
<organism evidence="2 3">
    <name type="scientific">Paenibacillus rhizovicinus</name>
    <dbReference type="NCBI Taxonomy" id="2704463"/>
    <lineage>
        <taxon>Bacteria</taxon>
        <taxon>Bacillati</taxon>
        <taxon>Bacillota</taxon>
        <taxon>Bacilli</taxon>
        <taxon>Bacillales</taxon>
        <taxon>Paenibacillaceae</taxon>
        <taxon>Paenibacillus</taxon>
    </lineage>
</organism>
<sequence>MECGTGGFEQAGAKRRNGRAERAWWNAERRKAGRLGGRRDGETAARPDGTSEREGGTAEGGTERP</sequence>
<reference evidence="2 3" key="1">
    <citation type="submission" date="2020-02" db="EMBL/GenBank/DDBJ databases">
        <title>Paenibacillus sp. nov., isolated from rhizosphere soil of tomato.</title>
        <authorList>
            <person name="Weon H.-Y."/>
            <person name="Lee S.A."/>
        </authorList>
    </citation>
    <scope>NUCLEOTIDE SEQUENCE [LARGE SCALE GENOMIC DNA]</scope>
    <source>
        <strain evidence="2 3">14171R-81</strain>
    </source>
</reference>
<keyword evidence="3" id="KW-1185">Reference proteome</keyword>
<evidence type="ECO:0000313" key="3">
    <source>
        <dbReference type="Proteomes" id="UP000479114"/>
    </source>
</evidence>
<dbReference type="KEGG" id="prz:GZH47_16820"/>
<dbReference type="Proteomes" id="UP000479114">
    <property type="component" value="Chromosome"/>
</dbReference>
<accession>A0A6C0P1F1</accession>
<gene>
    <name evidence="2" type="ORF">GZH47_16820</name>
</gene>